<accession>A0A3P1SHR4</accession>
<evidence type="ECO:0000256" key="1">
    <source>
        <dbReference type="ARBA" id="ARBA00010088"/>
    </source>
</evidence>
<dbReference type="PANTHER" id="PTHR43248:SF29">
    <property type="entry name" value="TRIPEPTIDYL AMINOPEPTIDASE"/>
    <property type="match status" value="1"/>
</dbReference>
<dbReference type="Proteomes" id="UP000280444">
    <property type="component" value="Unassembled WGS sequence"/>
</dbReference>
<comment type="caution">
    <text evidence="5">The sequence shown here is derived from an EMBL/GenBank/DDBJ whole genome shotgun (WGS) entry which is preliminary data.</text>
</comment>
<protein>
    <submittedName>
        <fullName evidence="5">Alpha/beta hydrolase</fullName>
    </submittedName>
</protein>
<keyword evidence="6" id="KW-1185">Reference proteome</keyword>
<sequence>MTSRSRFIILVTSLVVLALVALGAGFVVLNANRAYVPSGQAVSDESPDTELDGTLEAFYSQKVNWGPCEGKAITPSHETAPKNLTDYQCATVLAPKDWDNPAGETITLSVAVHRSGNDNAPALFYNPGGPGGSAVKILTSQVRNSLGDALVEKYDIVALDPRGVGSSTPVVCMTDEERDRYNTHGAIDEADIERVAAVDGNNAPEDQDEEIALARDLSARMGKGCVEHSGDIAQYIDTVSAAHDFDMMRQIMGQEKLDYLGYSYGTFLGATYAELFPENVGRFVLDGAVDPAMSSAEISALQMRGFDESLIHWIEDCQAGSACPLTGDTEEGIERIKRFLADLERQPMPTADPDRPLTINLAVTAMIGAMYSTEGYPVLTQGMTQALSVNDGSILLAIADLLNDREADGTYASTSTDALIAINSLDYEPAGTEQDWKSQVMILRNELKLMDRFVGYESAALAAWPFDRTATRKPVTAQGANPIVVVGTTHDPATPYVMSVNLAKQLSSGVLVTSEGWDHTAYSKDASQCVVDAVEGYLVSGTVPADGLHCSS</sequence>
<proteinExistence type="inferred from homology"/>
<dbReference type="InterPro" id="IPR013595">
    <property type="entry name" value="Pept_S33_TAP-like_C"/>
</dbReference>
<comment type="similarity">
    <text evidence="1">Belongs to the peptidase S33 family.</text>
</comment>
<keyword evidence="2" id="KW-0732">Signal</keyword>
<dbReference type="Pfam" id="PF08386">
    <property type="entry name" value="Abhydrolase_4"/>
    <property type="match status" value="1"/>
</dbReference>
<evidence type="ECO:0000313" key="6">
    <source>
        <dbReference type="Proteomes" id="UP000280444"/>
    </source>
</evidence>
<name>A0A3P1SHR4_9ACTO</name>
<keyword evidence="3 5" id="KW-0378">Hydrolase</keyword>
<dbReference type="InterPro" id="IPR051601">
    <property type="entry name" value="Serine_prot/Carboxylest_S33"/>
</dbReference>
<dbReference type="PANTHER" id="PTHR43248">
    <property type="entry name" value="2-SUCCINYL-6-HYDROXY-2,4-CYCLOHEXADIENE-1-CARBOXYLATE SYNTHASE"/>
    <property type="match status" value="1"/>
</dbReference>
<evidence type="ECO:0000256" key="3">
    <source>
        <dbReference type="ARBA" id="ARBA00022801"/>
    </source>
</evidence>
<evidence type="ECO:0000313" key="5">
    <source>
        <dbReference type="EMBL" id="RRC95862.1"/>
    </source>
</evidence>
<reference evidence="5 6" key="1">
    <citation type="submission" date="2018-11" db="EMBL/GenBank/DDBJ databases">
        <title>Genomes From Bacteria Associated with the Canine Oral Cavity: a Test Case for Automated Genome-Based Taxonomic Assignment.</title>
        <authorList>
            <person name="Coil D.A."/>
            <person name="Jospin G."/>
            <person name="Darling A.E."/>
            <person name="Wallis C."/>
            <person name="Davis I.J."/>
            <person name="Harris S."/>
            <person name="Eisen J.A."/>
            <person name="Holcombe L.J."/>
            <person name="O'Flynn C."/>
        </authorList>
    </citation>
    <scope>NUCLEOTIDE SEQUENCE [LARGE SCALE GENOMIC DNA]</scope>
    <source>
        <strain evidence="5 6">OH770</strain>
    </source>
</reference>
<dbReference type="OrthoDB" id="3252468at2"/>
<dbReference type="Gene3D" id="3.40.50.1820">
    <property type="entry name" value="alpha/beta hydrolase"/>
    <property type="match status" value="1"/>
</dbReference>
<feature type="domain" description="Peptidase S33 tripeptidyl aminopeptidase-like C-terminal" evidence="4">
    <location>
        <begin position="461"/>
        <end position="550"/>
    </location>
</feature>
<dbReference type="GO" id="GO:0016787">
    <property type="term" value="F:hydrolase activity"/>
    <property type="evidence" value="ECO:0007669"/>
    <property type="project" value="UniProtKB-KW"/>
</dbReference>
<dbReference type="EMBL" id="RQZF01000002">
    <property type="protein sequence ID" value="RRC95862.1"/>
    <property type="molecule type" value="Genomic_DNA"/>
</dbReference>
<evidence type="ECO:0000259" key="4">
    <source>
        <dbReference type="Pfam" id="PF08386"/>
    </source>
</evidence>
<dbReference type="SUPFAM" id="SSF53474">
    <property type="entry name" value="alpha/beta-Hydrolases"/>
    <property type="match status" value="1"/>
</dbReference>
<dbReference type="AlphaFoldDB" id="A0A3P1SHR4"/>
<dbReference type="RefSeq" id="WP_124868521.1">
    <property type="nucleotide sequence ID" value="NZ_RQZF01000002.1"/>
</dbReference>
<dbReference type="InterPro" id="IPR029058">
    <property type="entry name" value="AB_hydrolase_fold"/>
</dbReference>
<organism evidence="5 6">
    <name type="scientific">Schaalia canis</name>
    <dbReference type="NCBI Taxonomy" id="100469"/>
    <lineage>
        <taxon>Bacteria</taxon>
        <taxon>Bacillati</taxon>
        <taxon>Actinomycetota</taxon>
        <taxon>Actinomycetes</taxon>
        <taxon>Actinomycetales</taxon>
        <taxon>Actinomycetaceae</taxon>
        <taxon>Schaalia</taxon>
    </lineage>
</organism>
<evidence type="ECO:0000256" key="2">
    <source>
        <dbReference type="ARBA" id="ARBA00022729"/>
    </source>
</evidence>
<gene>
    <name evidence="5" type="ORF">EII11_03105</name>
</gene>